<keyword evidence="5" id="KW-1185">Reference proteome</keyword>
<gene>
    <name evidence="4" type="ORF">VNO80_15560</name>
</gene>
<comment type="similarity">
    <text evidence="2">Belongs to the NPR1-interactor family.</text>
</comment>
<dbReference type="AlphaFoldDB" id="A0AAN9MKV5"/>
<accession>A0AAN9MKV5</accession>
<keyword evidence="3" id="KW-0539">Nucleus</keyword>
<evidence type="ECO:0000313" key="4">
    <source>
        <dbReference type="EMBL" id="KAK7356292.1"/>
    </source>
</evidence>
<evidence type="ECO:0000256" key="1">
    <source>
        <dbReference type="ARBA" id="ARBA00004123"/>
    </source>
</evidence>
<dbReference type="Pfam" id="PF15699">
    <property type="entry name" value="NPR1_interact"/>
    <property type="match status" value="1"/>
</dbReference>
<proteinExistence type="inferred from homology"/>
<evidence type="ECO:0000313" key="5">
    <source>
        <dbReference type="Proteomes" id="UP001374584"/>
    </source>
</evidence>
<dbReference type="Proteomes" id="UP001374584">
    <property type="component" value="Unassembled WGS sequence"/>
</dbReference>
<evidence type="ECO:0000256" key="2">
    <source>
        <dbReference type="ARBA" id="ARBA00009937"/>
    </source>
</evidence>
<sequence length="120" mass="14265">MENKKREARDDDDRDDGNDEIKMEKFYSLLRNFRDARDRRRRELMELEKNETNRKKMKAATASTKPKAEVVFEFQDFTTDIHFRKPPLVFPNPISCDTSRGINKGKNIKEQQDLDLKLSL</sequence>
<protein>
    <submittedName>
        <fullName evidence="4">Uncharacterized protein</fullName>
    </submittedName>
</protein>
<evidence type="ECO:0000256" key="3">
    <source>
        <dbReference type="ARBA" id="ARBA00023242"/>
    </source>
</evidence>
<dbReference type="InterPro" id="IPR031425">
    <property type="entry name" value="NPR1/NH1-interacting"/>
</dbReference>
<dbReference type="EMBL" id="JAYMYR010000006">
    <property type="protein sequence ID" value="KAK7356292.1"/>
    <property type="molecule type" value="Genomic_DNA"/>
</dbReference>
<organism evidence="4 5">
    <name type="scientific">Phaseolus coccineus</name>
    <name type="common">Scarlet runner bean</name>
    <name type="synonym">Phaseolus multiflorus</name>
    <dbReference type="NCBI Taxonomy" id="3886"/>
    <lineage>
        <taxon>Eukaryota</taxon>
        <taxon>Viridiplantae</taxon>
        <taxon>Streptophyta</taxon>
        <taxon>Embryophyta</taxon>
        <taxon>Tracheophyta</taxon>
        <taxon>Spermatophyta</taxon>
        <taxon>Magnoliopsida</taxon>
        <taxon>eudicotyledons</taxon>
        <taxon>Gunneridae</taxon>
        <taxon>Pentapetalae</taxon>
        <taxon>rosids</taxon>
        <taxon>fabids</taxon>
        <taxon>Fabales</taxon>
        <taxon>Fabaceae</taxon>
        <taxon>Papilionoideae</taxon>
        <taxon>50 kb inversion clade</taxon>
        <taxon>NPAAA clade</taxon>
        <taxon>indigoferoid/millettioid clade</taxon>
        <taxon>Phaseoleae</taxon>
        <taxon>Phaseolus</taxon>
    </lineage>
</organism>
<name>A0AAN9MKV5_PHACN</name>
<dbReference type="PANTHER" id="PTHR33669:SF1">
    <property type="entry name" value="PROTEIN NIM1-INTERACTING 1"/>
    <property type="match status" value="1"/>
</dbReference>
<dbReference type="GO" id="GO:0005634">
    <property type="term" value="C:nucleus"/>
    <property type="evidence" value="ECO:0007669"/>
    <property type="project" value="UniProtKB-SubCell"/>
</dbReference>
<comment type="subcellular location">
    <subcellularLocation>
        <location evidence="1">Nucleus</location>
    </subcellularLocation>
</comment>
<dbReference type="PANTHER" id="PTHR33669">
    <property type="entry name" value="PROTEIN NEGATIVE REGULATOR OF RESISTANCE"/>
    <property type="match status" value="1"/>
</dbReference>
<comment type="caution">
    <text evidence="4">The sequence shown here is derived from an EMBL/GenBank/DDBJ whole genome shotgun (WGS) entry which is preliminary data.</text>
</comment>
<dbReference type="GO" id="GO:0010112">
    <property type="term" value="P:regulation of systemic acquired resistance"/>
    <property type="evidence" value="ECO:0007669"/>
    <property type="project" value="InterPro"/>
</dbReference>
<reference evidence="4 5" key="1">
    <citation type="submission" date="2024-01" db="EMBL/GenBank/DDBJ databases">
        <title>The genomes of 5 underutilized Papilionoideae crops provide insights into root nodulation and disease resistanc.</title>
        <authorList>
            <person name="Jiang F."/>
        </authorList>
    </citation>
    <scope>NUCLEOTIDE SEQUENCE [LARGE SCALE GENOMIC DNA]</scope>
    <source>
        <strain evidence="4">JINMINGXINNONG_FW02</strain>
        <tissue evidence="4">Leaves</tissue>
    </source>
</reference>